<keyword evidence="3" id="KW-1185">Reference proteome</keyword>
<sequence length="48" mass="5287">MQESQQQEQSQAYEPPTVTEVGDFGAVTEGQYSRSISDDGDAGGYWEQ</sequence>
<reference evidence="2 3" key="1">
    <citation type="submission" date="2016-10" db="EMBL/GenBank/DDBJ databases">
        <authorList>
            <person name="de Groot N.N."/>
        </authorList>
    </citation>
    <scope>NUCLEOTIDE SEQUENCE [LARGE SCALE GENOMIC DNA]</scope>
    <source>
        <strain evidence="2 3">CGMCC 4.5506</strain>
    </source>
</reference>
<dbReference type="NCBIfam" id="NF033521">
    <property type="entry name" value="lasso_leader_L3"/>
    <property type="match status" value="1"/>
</dbReference>
<feature type="region of interest" description="Disordered" evidence="1">
    <location>
        <begin position="1"/>
        <end position="48"/>
    </location>
</feature>
<evidence type="ECO:0000313" key="2">
    <source>
        <dbReference type="EMBL" id="SDD95330.1"/>
    </source>
</evidence>
<proteinExistence type="predicted"/>
<dbReference type="AlphaFoldDB" id="A0A1G6YY79"/>
<dbReference type="Proteomes" id="UP000199494">
    <property type="component" value="Unassembled WGS sequence"/>
</dbReference>
<dbReference type="STRING" id="530584.SAMN05421630_11513"/>
<gene>
    <name evidence="2" type="ORF">SAMN05421630_11513</name>
</gene>
<dbReference type="EMBL" id="FMZE01000015">
    <property type="protein sequence ID" value="SDD95330.1"/>
    <property type="molecule type" value="Genomic_DNA"/>
</dbReference>
<dbReference type="OrthoDB" id="3696057at2"/>
<accession>A0A1G6YY79</accession>
<evidence type="ECO:0000256" key="1">
    <source>
        <dbReference type="SAM" id="MobiDB-lite"/>
    </source>
</evidence>
<protein>
    <submittedName>
        <fullName evidence="2">Uncharacterized protein</fullName>
    </submittedName>
</protein>
<name>A0A1G6YY79_9PSEU</name>
<organism evidence="2 3">
    <name type="scientific">Prauserella marina</name>
    <dbReference type="NCBI Taxonomy" id="530584"/>
    <lineage>
        <taxon>Bacteria</taxon>
        <taxon>Bacillati</taxon>
        <taxon>Actinomycetota</taxon>
        <taxon>Actinomycetes</taxon>
        <taxon>Pseudonocardiales</taxon>
        <taxon>Pseudonocardiaceae</taxon>
        <taxon>Prauserella</taxon>
    </lineage>
</organism>
<evidence type="ECO:0000313" key="3">
    <source>
        <dbReference type="Proteomes" id="UP000199494"/>
    </source>
</evidence>
<dbReference type="RefSeq" id="WP_110057729.1">
    <property type="nucleotide sequence ID" value="NZ_CP016354.1"/>
</dbReference>
<feature type="compositionally biased region" description="Low complexity" evidence="1">
    <location>
        <begin position="1"/>
        <end position="11"/>
    </location>
</feature>